<comment type="caution">
    <text evidence="2">The sequence shown here is derived from an EMBL/GenBank/DDBJ whole genome shotgun (WGS) entry which is preliminary data.</text>
</comment>
<protein>
    <submittedName>
        <fullName evidence="2">Uncharacterized protein</fullName>
    </submittedName>
</protein>
<organism evidence="2 3">
    <name type="scientific">Bifidobacterium choloepi</name>
    <dbReference type="NCBI Taxonomy" id="2614131"/>
    <lineage>
        <taxon>Bacteria</taxon>
        <taxon>Bacillati</taxon>
        <taxon>Actinomycetota</taxon>
        <taxon>Actinomycetes</taxon>
        <taxon>Bifidobacteriales</taxon>
        <taxon>Bifidobacteriaceae</taxon>
        <taxon>Bifidobacterium</taxon>
    </lineage>
</organism>
<feature type="compositionally biased region" description="Basic and acidic residues" evidence="1">
    <location>
        <begin position="21"/>
        <end position="35"/>
    </location>
</feature>
<feature type="region of interest" description="Disordered" evidence="1">
    <location>
        <begin position="1"/>
        <end position="40"/>
    </location>
</feature>
<accession>A0A6I5NDT6</accession>
<keyword evidence="3" id="KW-1185">Reference proteome</keyword>
<dbReference type="AlphaFoldDB" id="A0A6I5NDT6"/>
<reference evidence="2 3" key="1">
    <citation type="submission" date="2019-09" db="EMBL/GenBank/DDBJ databases">
        <title>Phylogenetic characterization of a novel taxon of the genus Bifidobacterium: Bifidobacterium choloepi sp. nov.</title>
        <authorList>
            <person name="Modesto M."/>
            <person name="Satti M."/>
        </authorList>
    </citation>
    <scope>NUCLEOTIDE SEQUENCE [LARGE SCALE GENOMIC DNA]</scope>
    <source>
        <strain evidence="2 3">BRDM6</strain>
    </source>
</reference>
<evidence type="ECO:0000256" key="1">
    <source>
        <dbReference type="SAM" id="MobiDB-lite"/>
    </source>
</evidence>
<sequence length="244" mass="27816">MKSFDLSDGQTRRAARHDRHVRQEARRHGHAEPHPVEPSCGKIRYPSAIAARLALASMQSATANGDRQECRYYRCPDCHGWHLTSMARFSSLPTWRDVIDRHPKAAALIADCASIMSADWLHNRKRFEAFAVCSFTAVDRAAGGAPRGLLEDVWVWRMMRRDFSDAVRDLSPSPTSHDLGRLKAAMMPLARRIVRLHGDQRPSELTADELTEQRIVVGFMERRLLDHQVTPPPRRWLDRLLVPA</sequence>
<evidence type="ECO:0000313" key="3">
    <source>
        <dbReference type="Proteomes" id="UP000469292"/>
    </source>
</evidence>
<dbReference type="EMBL" id="VYSG01000001">
    <property type="protein sequence ID" value="NEG69554.1"/>
    <property type="molecule type" value="Genomic_DNA"/>
</dbReference>
<gene>
    <name evidence="2" type="ORF">F6S87_02745</name>
</gene>
<proteinExistence type="predicted"/>
<dbReference type="RefSeq" id="WP_163227105.1">
    <property type="nucleotide sequence ID" value="NZ_VYSG01000001.1"/>
</dbReference>
<evidence type="ECO:0000313" key="2">
    <source>
        <dbReference type="EMBL" id="NEG69554.1"/>
    </source>
</evidence>
<dbReference type="Proteomes" id="UP000469292">
    <property type="component" value="Unassembled WGS sequence"/>
</dbReference>
<name>A0A6I5NDT6_9BIFI</name>